<feature type="domain" description="Glycosyl hydrolase family 31 C-terminal" evidence="5">
    <location>
        <begin position="593"/>
        <end position="678"/>
    </location>
</feature>
<keyword evidence="2" id="KW-0378">Hydrolase</keyword>
<gene>
    <name evidence="6" type="ORF">NC998_17205</name>
</gene>
<keyword evidence="2" id="KW-0326">Glycosidase</keyword>
<dbReference type="Pfam" id="PF21365">
    <property type="entry name" value="Glyco_hydro_31_3rd"/>
    <property type="match status" value="1"/>
</dbReference>
<dbReference type="Proteomes" id="UP001464891">
    <property type="component" value="Unassembled WGS sequence"/>
</dbReference>
<feature type="domain" description="DUF5110" evidence="4">
    <location>
        <begin position="695"/>
        <end position="764"/>
    </location>
</feature>
<dbReference type="Gene3D" id="3.20.20.80">
    <property type="entry name" value="Glycosidases"/>
    <property type="match status" value="1"/>
</dbReference>
<evidence type="ECO:0000259" key="3">
    <source>
        <dbReference type="Pfam" id="PF01055"/>
    </source>
</evidence>
<comment type="similarity">
    <text evidence="1 2">Belongs to the glycosyl hydrolase 31 family.</text>
</comment>
<sequence length="808" mass="92384">MQYQVVGDRVVCGSARFSALSQGLVRLEWSATGQFEDRPTVQAMTRPQALPFQAIAWTEAGVLQLQTELIQIHYRPDTQPFNDNNLQIEWRCGTQKGSWTPTTVDSANLGGTFCSLDLIHRNLRPTEVHPATVERAYPYTQEWLYNPMKKAHLSLRDRGETTRFEEPPLWYLDRYRQEELPEEVRQVLQEWHRFPPGILSRSGYSVLNDSASAPLENNWLAQRFDPEGQDWYFFAYGSDYAQALQNFVQLCGPVPMLPRWAFGVWFSLFGQLYDTDYHNLVKQFEALDLPLDVLILDVDWHLSGWCGWDWNPEFFPDAPTFLKQIHEQGLHVGANVHPEGLAPGDSQFQALCEARGLDPDDVKAGKVFAIRNPMSSWIFESWHPSGMAEYKPTQAELETGWLLFNLAEPEEARLFMQVLHGPREADGIDFWWIDGSSAIHPGVNSQLWTNHVYFTHLANRSQRPMILSRTGGMGSHRYPAQFSADTYSQWEVLQLLVDFTARAGNVGVAYWSHDLGGFYNHVPGVPYIDPELYVRWVQFGCWSPVVRLHSDHGKREPWAYGQWVLDAVRQAFQTRIQFLPYFYHLSRIAFETGLPLCRPLYLHYPEDPVAYEQPTQYLLGDRVLVAPVVEAGGYRSIYLPVGGWWHRETCKFYQGAQQLNLYVPLYQVPVFVKAGAILPLQPMALRAGNQPAATLLLEVYAGDAGDLDFYEDDGMSQAYLTEAGSRRRFTQQQASSQHILTCEAIRGTYTDMPAARNFQVHWIGLTPHSRVTVQGAEIRDLCWVGDRLEVTLPQVPQAASWQLVVTEE</sequence>
<evidence type="ECO:0000259" key="5">
    <source>
        <dbReference type="Pfam" id="PF21365"/>
    </source>
</evidence>
<evidence type="ECO:0000256" key="1">
    <source>
        <dbReference type="ARBA" id="ARBA00007806"/>
    </source>
</evidence>
<evidence type="ECO:0000256" key="2">
    <source>
        <dbReference type="RuleBase" id="RU361185"/>
    </source>
</evidence>
<dbReference type="InterPro" id="IPR017853">
    <property type="entry name" value="GH"/>
</dbReference>
<evidence type="ECO:0000313" key="6">
    <source>
        <dbReference type="EMBL" id="MEP0818838.1"/>
    </source>
</evidence>
<dbReference type="InterPro" id="IPR013780">
    <property type="entry name" value="Glyco_hydro_b"/>
</dbReference>
<dbReference type="InterPro" id="IPR000322">
    <property type="entry name" value="Glyco_hydro_31_TIM"/>
</dbReference>
<dbReference type="SUPFAM" id="SSF51011">
    <property type="entry name" value="Glycosyl hydrolase domain"/>
    <property type="match status" value="1"/>
</dbReference>
<dbReference type="PANTHER" id="PTHR22762:SF89">
    <property type="entry name" value="ALPHA-XYLOSIDASE"/>
    <property type="match status" value="1"/>
</dbReference>
<evidence type="ECO:0000313" key="7">
    <source>
        <dbReference type="Proteomes" id="UP001464891"/>
    </source>
</evidence>
<evidence type="ECO:0000259" key="4">
    <source>
        <dbReference type="Pfam" id="PF17137"/>
    </source>
</evidence>
<name>A0ABV0JAN7_9CYAN</name>
<protein>
    <submittedName>
        <fullName evidence="6">DUF5110 domain-containing protein</fullName>
    </submittedName>
</protein>
<feature type="domain" description="Glycoside hydrolase family 31 TIM barrel" evidence="3">
    <location>
        <begin position="255"/>
        <end position="585"/>
    </location>
</feature>
<dbReference type="Pfam" id="PF17137">
    <property type="entry name" value="DUF5110"/>
    <property type="match status" value="1"/>
</dbReference>
<dbReference type="Gene3D" id="2.60.40.1180">
    <property type="entry name" value="Golgi alpha-mannosidase II"/>
    <property type="match status" value="2"/>
</dbReference>
<dbReference type="EMBL" id="JAMPKM010000011">
    <property type="protein sequence ID" value="MEP0818838.1"/>
    <property type="molecule type" value="Genomic_DNA"/>
</dbReference>
<proteinExistence type="inferred from homology"/>
<dbReference type="InterPro" id="IPR048395">
    <property type="entry name" value="Glyco_hydro_31_C"/>
</dbReference>
<reference evidence="6 7" key="1">
    <citation type="submission" date="2022-04" db="EMBL/GenBank/DDBJ databases">
        <title>Positive selection, recombination, and allopatry shape intraspecific diversity of widespread and dominant cyanobacteria.</title>
        <authorList>
            <person name="Wei J."/>
            <person name="Shu W."/>
            <person name="Hu C."/>
        </authorList>
    </citation>
    <scope>NUCLEOTIDE SEQUENCE [LARGE SCALE GENOMIC DNA]</scope>
    <source>
        <strain evidence="6 7">GB2-A4</strain>
    </source>
</reference>
<dbReference type="InterPro" id="IPR033403">
    <property type="entry name" value="DUF5110"/>
</dbReference>
<accession>A0ABV0JAN7</accession>
<comment type="caution">
    <text evidence="6">The sequence shown here is derived from an EMBL/GenBank/DDBJ whole genome shotgun (WGS) entry which is preliminary data.</text>
</comment>
<organism evidence="6 7">
    <name type="scientific">Trichocoleus desertorum GB2-A4</name>
    <dbReference type="NCBI Taxonomy" id="2933944"/>
    <lineage>
        <taxon>Bacteria</taxon>
        <taxon>Bacillati</taxon>
        <taxon>Cyanobacteriota</taxon>
        <taxon>Cyanophyceae</taxon>
        <taxon>Leptolyngbyales</taxon>
        <taxon>Trichocoleusaceae</taxon>
        <taxon>Trichocoleus</taxon>
    </lineage>
</organism>
<dbReference type="Pfam" id="PF01055">
    <property type="entry name" value="Glyco_hydro_31_2nd"/>
    <property type="match status" value="1"/>
</dbReference>
<dbReference type="RefSeq" id="WP_190437353.1">
    <property type="nucleotide sequence ID" value="NZ_JAMPKM010000011.1"/>
</dbReference>
<keyword evidence="7" id="KW-1185">Reference proteome</keyword>
<dbReference type="SUPFAM" id="SSF51445">
    <property type="entry name" value="(Trans)glycosidases"/>
    <property type="match status" value="1"/>
</dbReference>
<dbReference type="PANTHER" id="PTHR22762">
    <property type="entry name" value="ALPHA-GLUCOSIDASE"/>
    <property type="match status" value="1"/>
</dbReference>